<keyword evidence="3" id="KW-1185">Reference proteome</keyword>
<dbReference type="Proteomes" id="UP000030645">
    <property type="component" value="Unassembled WGS sequence"/>
</dbReference>
<gene>
    <name evidence="2" type="ORF">L484_019302</name>
</gene>
<dbReference type="InterPro" id="IPR044206">
    <property type="entry name" value="EGC1/2"/>
</dbReference>
<dbReference type="STRING" id="981085.W9RZT2"/>
<dbReference type="Pfam" id="PF03330">
    <property type="entry name" value="DPBB_1"/>
    <property type="match status" value="1"/>
</dbReference>
<sequence>MTIVFFINLTCFGKRNDGVLVGAASRELYGHKAICGKKYKIKCINADYKTNRNPCKVENEVVVTMVDYCPGCKGNHIDLSKHAFDSIAHLSAGRIKIEFQLL</sequence>
<feature type="domain" description="Expansin-like EG45" evidence="1">
    <location>
        <begin position="21"/>
        <end position="102"/>
    </location>
</feature>
<dbReference type="CDD" id="cd22269">
    <property type="entry name" value="DPBB_EG45-like"/>
    <property type="match status" value="1"/>
</dbReference>
<dbReference type="InterPro" id="IPR036908">
    <property type="entry name" value="RlpA-like_sf"/>
</dbReference>
<evidence type="ECO:0000259" key="1">
    <source>
        <dbReference type="PROSITE" id="PS50842"/>
    </source>
</evidence>
<dbReference type="GO" id="GO:0009627">
    <property type="term" value="P:systemic acquired resistance"/>
    <property type="evidence" value="ECO:0007669"/>
    <property type="project" value="InterPro"/>
</dbReference>
<dbReference type="GO" id="GO:0048046">
    <property type="term" value="C:apoplast"/>
    <property type="evidence" value="ECO:0007669"/>
    <property type="project" value="InterPro"/>
</dbReference>
<reference evidence="3" key="1">
    <citation type="submission" date="2013-01" db="EMBL/GenBank/DDBJ databases">
        <title>Draft Genome Sequence of a Mulberry Tree, Morus notabilis C.K. Schneid.</title>
        <authorList>
            <person name="He N."/>
            <person name="Zhao S."/>
        </authorList>
    </citation>
    <scope>NUCLEOTIDE SEQUENCE</scope>
</reference>
<evidence type="ECO:0000313" key="3">
    <source>
        <dbReference type="Proteomes" id="UP000030645"/>
    </source>
</evidence>
<accession>W9RZT2</accession>
<dbReference type="PANTHER" id="PTHR47295">
    <property type="entry name" value="EG45-LIKE DOMAIN CONTAINING PROTEIN 1-RELATED"/>
    <property type="match status" value="1"/>
</dbReference>
<evidence type="ECO:0000313" key="2">
    <source>
        <dbReference type="EMBL" id="EXC05054.1"/>
    </source>
</evidence>
<name>W9RZT2_9ROSA</name>
<dbReference type="InterPro" id="IPR009009">
    <property type="entry name" value="RlpA-like_DPBB"/>
</dbReference>
<proteinExistence type="predicted"/>
<dbReference type="PROSITE" id="PS50842">
    <property type="entry name" value="EXPANSIN_EG45"/>
    <property type="match status" value="1"/>
</dbReference>
<dbReference type="SMART" id="SM00837">
    <property type="entry name" value="DPBB_1"/>
    <property type="match status" value="1"/>
</dbReference>
<dbReference type="InterPro" id="IPR007112">
    <property type="entry name" value="Expansin/allergen_DPBB_dom"/>
</dbReference>
<organism evidence="2 3">
    <name type="scientific">Morus notabilis</name>
    <dbReference type="NCBI Taxonomy" id="981085"/>
    <lineage>
        <taxon>Eukaryota</taxon>
        <taxon>Viridiplantae</taxon>
        <taxon>Streptophyta</taxon>
        <taxon>Embryophyta</taxon>
        <taxon>Tracheophyta</taxon>
        <taxon>Spermatophyta</taxon>
        <taxon>Magnoliopsida</taxon>
        <taxon>eudicotyledons</taxon>
        <taxon>Gunneridae</taxon>
        <taxon>Pentapetalae</taxon>
        <taxon>rosids</taxon>
        <taxon>fabids</taxon>
        <taxon>Rosales</taxon>
        <taxon>Moraceae</taxon>
        <taxon>Moreae</taxon>
        <taxon>Morus</taxon>
    </lineage>
</organism>
<dbReference type="SUPFAM" id="SSF50685">
    <property type="entry name" value="Barwin-like endoglucanases"/>
    <property type="match status" value="1"/>
</dbReference>
<protein>
    <recommendedName>
        <fullName evidence="1">Expansin-like EG45 domain-containing protein</fullName>
    </recommendedName>
</protein>
<dbReference type="PANTHER" id="PTHR47295:SF10">
    <property type="entry name" value="EG45-LIKE DOMAIN CONTAINING PROTEIN"/>
    <property type="match status" value="1"/>
</dbReference>
<dbReference type="EMBL" id="KE345516">
    <property type="protein sequence ID" value="EXC05054.1"/>
    <property type="molecule type" value="Genomic_DNA"/>
</dbReference>
<dbReference type="Gene3D" id="2.40.40.10">
    <property type="entry name" value="RlpA-like domain"/>
    <property type="match status" value="1"/>
</dbReference>
<dbReference type="AlphaFoldDB" id="W9RZT2"/>